<reference evidence="1 2" key="2">
    <citation type="submission" date="2014-10" db="EMBL/GenBank/DDBJ databases">
        <title>Comparative genomics of the Paenibacillus odorifer group.</title>
        <authorList>
            <person name="Tsai Y.-C."/>
            <person name="Martin N."/>
            <person name="Korlach J."/>
            <person name="Wiedmann M."/>
        </authorList>
    </citation>
    <scope>NUCLEOTIDE SEQUENCE [LARGE SCALE GENOMIC DNA]</scope>
    <source>
        <strain evidence="1 2">DSM 18334</strain>
    </source>
</reference>
<evidence type="ECO:0008006" key="3">
    <source>
        <dbReference type="Google" id="ProtNLM"/>
    </source>
</evidence>
<reference evidence="1 2" key="1">
    <citation type="submission" date="2014-08" db="EMBL/GenBank/DDBJ databases">
        <authorList>
            <person name="den Bakker H.C."/>
        </authorList>
    </citation>
    <scope>NUCLEOTIDE SEQUENCE [LARGE SCALE GENOMIC DNA]</scope>
    <source>
        <strain evidence="1 2">DSM 18334</strain>
    </source>
</reference>
<proteinExistence type="predicted"/>
<protein>
    <recommendedName>
        <fullName evidence="3">YolD-like protein</fullName>
    </recommendedName>
</protein>
<dbReference type="STRING" id="268407.PWYN_19790"/>
<keyword evidence="2" id="KW-1185">Reference proteome</keyword>
<name>A0A098M4G7_9BACL</name>
<sequence>MRSKKLENIWECSRFMLPEHERRIQYDNRDREMRTKPELDEQEIGSIEQILAKSIEDHSAVTLTLFRPDRDQEYRGIVMSVDRHLMRIKLRWSDEHWDWIPIGDIIKAYV</sequence>
<dbReference type="Proteomes" id="UP000029734">
    <property type="component" value="Unassembled WGS sequence"/>
</dbReference>
<gene>
    <name evidence="1" type="ORF">PWYN_19790</name>
</gene>
<comment type="caution">
    <text evidence="1">The sequence shown here is derived from an EMBL/GenBank/DDBJ whole genome shotgun (WGS) entry which is preliminary data.</text>
</comment>
<dbReference type="eggNOG" id="ENOG502ZTKZ">
    <property type="taxonomic scope" value="Bacteria"/>
</dbReference>
<dbReference type="OrthoDB" id="2628331at2"/>
<dbReference type="RefSeq" id="WP_036655257.1">
    <property type="nucleotide sequence ID" value="NZ_JQCR01000003.1"/>
</dbReference>
<evidence type="ECO:0000313" key="1">
    <source>
        <dbReference type="EMBL" id="KGE16918.1"/>
    </source>
</evidence>
<dbReference type="EMBL" id="JQCR01000003">
    <property type="protein sequence ID" value="KGE16918.1"/>
    <property type="molecule type" value="Genomic_DNA"/>
</dbReference>
<dbReference type="InterPro" id="IPR014962">
    <property type="entry name" value="YolD"/>
</dbReference>
<organism evidence="1 2">
    <name type="scientific">Paenibacillus wynnii</name>
    <dbReference type="NCBI Taxonomy" id="268407"/>
    <lineage>
        <taxon>Bacteria</taxon>
        <taxon>Bacillati</taxon>
        <taxon>Bacillota</taxon>
        <taxon>Bacilli</taxon>
        <taxon>Bacillales</taxon>
        <taxon>Paenibacillaceae</taxon>
        <taxon>Paenibacillus</taxon>
    </lineage>
</organism>
<evidence type="ECO:0000313" key="2">
    <source>
        <dbReference type="Proteomes" id="UP000029734"/>
    </source>
</evidence>
<dbReference type="Pfam" id="PF08863">
    <property type="entry name" value="YolD"/>
    <property type="match status" value="1"/>
</dbReference>
<accession>A0A098M4G7</accession>
<dbReference type="AlphaFoldDB" id="A0A098M4G7"/>